<keyword evidence="2" id="KW-0378">Hydrolase</keyword>
<reference evidence="2" key="2">
    <citation type="submission" date="2021-04" db="EMBL/GenBank/DDBJ databases">
        <authorList>
            <person name="Gilroy R."/>
        </authorList>
    </citation>
    <scope>NUCLEOTIDE SEQUENCE</scope>
    <source>
        <strain evidence="2">ChiW7-2402</strain>
    </source>
</reference>
<comment type="caution">
    <text evidence="2">The sequence shown here is derived from an EMBL/GenBank/DDBJ whole genome shotgun (WGS) entry which is preliminary data.</text>
</comment>
<dbReference type="EMBL" id="DXBB01000123">
    <property type="protein sequence ID" value="HIZ73542.1"/>
    <property type="molecule type" value="Genomic_DNA"/>
</dbReference>
<dbReference type="AlphaFoldDB" id="A0A9D2G786"/>
<evidence type="ECO:0000313" key="2">
    <source>
        <dbReference type="EMBL" id="HIZ73542.1"/>
    </source>
</evidence>
<organism evidence="2 3">
    <name type="scientific">Candidatus Gallimonas intestinavium</name>
    <dbReference type="NCBI Taxonomy" id="2838603"/>
    <lineage>
        <taxon>Bacteria</taxon>
        <taxon>Bacillati</taxon>
        <taxon>Bacillota</taxon>
        <taxon>Clostridia</taxon>
        <taxon>Candidatus Gallimonas</taxon>
    </lineage>
</organism>
<sequence>MIPAFCEGFAPVFDEKSRVLILGSFPSVKSRAVGFYYGNPQNKFWRTLEAFFGEAVPKDADGRRAYVLQHGVALWDVVLSCTIAGSSDASIERETVADVASLVKGSGICRILCNGTTAYRLFAEHFPELVPIAKKLPSTSPANPRFCPEPWIEALREGFSEGAVGADEARSGHEEML</sequence>
<dbReference type="GO" id="GO:0033958">
    <property type="term" value="F:DNA-deoxyinosine glycosylase activity"/>
    <property type="evidence" value="ECO:0007669"/>
    <property type="project" value="UniProtKB-EC"/>
</dbReference>
<dbReference type="SMART" id="SM00986">
    <property type="entry name" value="UDG"/>
    <property type="match status" value="1"/>
</dbReference>
<dbReference type="NCBIfam" id="TIGR04274">
    <property type="entry name" value="hypoxanDNAglyco"/>
    <property type="match status" value="1"/>
</dbReference>
<feature type="domain" description="Uracil-DNA glycosylase-like" evidence="1">
    <location>
        <begin position="10"/>
        <end position="155"/>
    </location>
</feature>
<evidence type="ECO:0000313" key="3">
    <source>
        <dbReference type="Proteomes" id="UP000824102"/>
    </source>
</evidence>
<keyword evidence="2" id="KW-0326">Glycosidase</keyword>
<dbReference type="Proteomes" id="UP000824102">
    <property type="component" value="Unassembled WGS sequence"/>
</dbReference>
<gene>
    <name evidence="2" type="ORF">H9964_08175</name>
</gene>
<reference evidence="2" key="1">
    <citation type="journal article" date="2021" name="PeerJ">
        <title>Extensive microbial diversity within the chicken gut microbiome revealed by metagenomics and culture.</title>
        <authorList>
            <person name="Gilroy R."/>
            <person name="Ravi A."/>
            <person name="Getino M."/>
            <person name="Pursley I."/>
            <person name="Horton D.L."/>
            <person name="Alikhan N.F."/>
            <person name="Baker D."/>
            <person name="Gharbi K."/>
            <person name="Hall N."/>
            <person name="Watson M."/>
            <person name="Adriaenssens E.M."/>
            <person name="Foster-Nyarko E."/>
            <person name="Jarju S."/>
            <person name="Secka A."/>
            <person name="Antonio M."/>
            <person name="Oren A."/>
            <person name="Chaudhuri R.R."/>
            <person name="La Ragione R."/>
            <person name="Hildebrand F."/>
            <person name="Pallen M.J."/>
        </authorList>
    </citation>
    <scope>NUCLEOTIDE SEQUENCE</scope>
    <source>
        <strain evidence="2">ChiW7-2402</strain>
    </source>
</reference>
<dbReference type="Pfam" id="PF03167">
    <property type="entry name" value="UDG"/>
    <property type="match status" value="1"/>
</dbReference>
<dbReference type="InterPro" id="IPR005122">
    <property type="entry name" value="Uracil-DNA_glycosylase-like"/>
</dbReference>
<proteinExistence type="predicted"/>
<protein>
    <submittedName>
        <fullName evidence="2">DNA-deoxyinosine glycosylase</fullName>
        <ecNumber evidence="2">3.2.2.15</ecNumber>
    </submittedName>
</protein>
<dbReference type="SUPFAM" id="SSF52141">
    <property type="entry name" value="Uracil-DNA glycosylase-like"/>
    <property type="match status" value="1"/>
</dbReference>
<evidence type="ECO:0000259" key="1">
    <source>
        <dbReference type="SMART" id="SM00986"/>
    </source>
</evidence>
<dbReference type="Gene3D" id="3.40.470.10">
    <property type="entry name" value="Uracil-DNA glycosylase-like domain"/>
    <property type="match status" value="1"/>
</dbReference>
<dbReference type="SMART" id="SM00987">
    <property type="entry name" value="UreE_C"/>
    <property type="match status" value="1"/>
</dbReference>
<dbReference type="EC" id="3.2.2.15" evidence="2"/>
<accession>A0A9D2G786</accession>
<dbReference type="InterPro" id="IPR026353">
    <property type="entry name" value="Hypoxan-DNA_Glyclase"/>
</dbReference>
<dbReference type="InterPro" id="IPR036895">
    <property type="entry name" value="Uracil-DNA_glycosylase-like_sf"/>
</dbReference>
<dbReference type="CDD" id="cd10032">
    <property type="entry name" value="UDG-F6_HDG"/>
    <property type="match status" value="1"/>
</dbReference>
<name>A0A9D2G786_9FIRM</name>